<keyword evidence="3" id="KW-1185">Reference proteome</keyword>
<evidence type="ECO:0000313" key="3">
    <source>
        <dbReference type="Proteomes" id="UP000240971"/>
    </source>
</evidence>
<dbReference type="PANTHER" id="PTHR21666:SF285">
    <property type="entry name" value="M23 FAMILY METALLOPEPTIDASE"/>
    <property type="match status" value="1"/>
</dbReference>
<accession>A0A2P8HRN5</accession>
<dbReference type="EMBL" id="PYAW01000001">
    <property type="protein sequence ID" value="PSL48854.1"/>
    <property type="molecule type" value="Genomic_DNA"/>
</dbReference>
<dbReference type="Proteomes" id="UP000240971">
    <property type="component" value="Unassembled WGS sequence"/>
</dbReference>
<feature type="domain" description="M23ase beta-sheet core" evidence="1">
    <location>
        <begin position="152"/>
        <end position="187"/>
    </location>
</feature>
<dbReference type="PANTHER" id="PTHR21666">
    <property type="entry name" value="PEPTIDASE-RELATED"/>
    <property type="match status" value="1"/>
</dbReference>
<dbReference type="AlphaFoldDB" id="A0A2P8HRN5"/>
<gene>
    <name evidence="2" type="ORF">CLV51_101182</name>
</gene>
<organism evidence="2 3">
    <name type="scientific">Chitinophaga niastensis</name>
    <dbReference type="NCBI Taxonomy" id="536980"/>
    <lineage>
        <taxon>Bacteria</taxon>
        <taxon>Pseudomonadati</taxon>
        <taxon>Bacteroidota</taxon>
        <taxon>Chitinophagia</taxon>
        <taxon>Chitinophagales</taxon>
        <taxon>Chitinophagaceae</taxon>
        <taxon>Chitinophaga</taxon>
    </lineage>
</organism>
<dbReference type="InterPro" id="IPR011055">
    <property type="entry name" value="Dup_hybrid_motif"/>
</dbReference>
<comment type="caution">
    <text evidence="2">The sequence shown here is derived from an EMBL/GenBank/DDBJ whole genome shotgun (WGS) entry which is preliminary data.</text>
</comment>
<evidence type="ECO:0000313" key="2">
    <source>
        <dbReference type="EMBL" id="PSL48854.1"/>
    </source>
</evidence>
<dbReference type="InterPro" id="IPR050570">
    <property type="entry name" value="Cell_wall_metabolism_enzyme"/>
</dbReference>
<dbReference type="SUPFAM" id="SSF51261">
    <property type="entry name" value="Duplicated hybrid motif"/>
    <property type="match status" value="2"/>
</dbReference>
<protein>
    <submittedName>
        <fullName evidence="2">Peptidase M23-like protein</fullName>
    </submittedName>
</protein>
<feature type="domain" description="M23ase beta-sheet core" evidence="1">
    <location>
        <begin position="65"/>
        <end position="134"/>
    </location>
</feature>
<dbReference type="CDD" id="cd12797">
    <property type="entry name" value="M23_peptidase"/>
    <property type="match status" value="1"/>
</dbReference>
<dbReference type="Gene3D" id="2.70.70.10">
    <property type="entry name" value="Glucose Permease (Domain IIA)"/>
    <property type="match status" value="1"/>
</dbReference>
<dbReference type="GO" id="GO:0004222">
    <property type="term" value="F:metalloendopeptidase activity"/>
    <property type="evidence" value="ECO:0007669"/>
    <property type="project" value="TreeGrafter"/>
</dbReference>
<sequence>MFSAFGFFLHLHTMKRVIGLFCLLPHLLQAQSIPVKDYPQGYFRNPLNVPIELAGNFGELRPNHFHSGMDIKTQQKENLPVHAAADGYVNRIGVSHTGFGNVLYITHPNGYTTVYAHLNSFFPALQQYVKQQEYQAESWASDLTIPPGMFPVKKGDFVALSGNTGGSAGPHLHFEIRNTQTEKPLNPLLFGFNIADTRAPDVYRIAVYDMEKSIYEQQPLMLPVKKVGGEYVTTQPVIKVKAAKAGVGLNAVDRMNNVPNIYGIYEVTMLNNGVPDIDFQLDNIGYEETRYINAHIDYKVKKGGGPYLQLVFSLPGNELDIYHDLKGDGTINLADGTIHDVKLLVKDAYGNTSTVKFALQQTGSDAADKTCANAMYPDSRNIFENNQVEFYLDEQALYDKICFNYLETPATSAKAYSNTYRLHTPLVPVHDFFALRMRPSRNIPDYLQPRIVMVREGLGSSVSGTTLENGWYKGTFREFGNFHLEVDTTAPKVTPLGIKPGANLAKATKLLFAMNDASGIKSYRAELDGKWLMFSRKNNVLTYTFDEHCPAGTHTLVMKVMDLAGNEGTYRLTFRR</sequence>
<name>A0A2P8HRN5_CHINA</name>
<evidence type="ECO:0000259" key="1">
    <source>
        <dbReference type="Pfam" id="PF01551"/>
    </source>
</evidence>
<dbReference type="Pfam" id="PF01551">
    <property type="entry name" value="Peptidase_M23"/>
    <property type="match status" value="2"/>
</dbReference>
<proteinExistence type="predicted"/>
<reference evidence="2 3" key="1">
    <citation type="submission" date="2018-03" db="EMBL/GenBank/DDBJ databases">
        <title>Genomic Encyclopedia of Archaeal and Bacterial Type Strains, Phase II (KMG-II): from individual species to whole genera.</title>
        <authorList>
            <person name="Goeker M."/>
        </authorList>
    </citation>
    <scope>NUCLEOTIDE SEQUENCE [LARGE SCALE GENOMIC DNA]</scope>
    <source>
        <strain evidence="2 3">DSM 24859</strain>
    </source>
</reference>
<dbReference type="InterPro" id="IPR016047">
    <property type="entry name" value="M23ase_b-sheet_dom"/>
</dbReference>